<dbReference type="GO" id="GO:0005886">
    <property type="term" value="C:plasma membrane"/>
    <property type="evidence" value="ECO:0007669"/>
    <property type="project" value="UniProtKB-SubCell"/>
</dbReference>
<dbReference type="GO" id="GO:0055085">
    <property type="term" value="P:transmembrane transport"/>
    <property type="evidence" value="ECO:0007669"/>
    <property type="project" value="InterPro"/>
</dbReference>
<evidence type="ECO:0000256" key="6">
    <source>
        <dbReference type="ARBA" id="ARBA00022989"/>
    </source>
</evidence>
<keyword evidence="7 8" id="KW-0472">Membrane</keyword>
<evidence type="ECO:0000313" key="9">
    <source>
        <dbReference type="EMBL" id="MCW3806533.1"/>
    </source>
</evidence>
<gene>
    <name evidence="9" type="ORF">OM074_12935</name>
</gene>
<proteinExistence type="inferred from homology"/>
<dbReference type="Proteomes" id="UP001207408">
    <property type="component" value="Unassembled WGS sequence"/>
</dbReference>
<keyword evidence="5 8" id="KW-0812">Transmembrane</keyword>
<evidence type="ECO:0000256" key="4">
    <source>
        <dbReference type="ARBA" id="ARBA00022475"/>
    </source>
</evidence>
<dbReference type="InterPro" id="IPR004776">
    <property type="entry name" value="Mem_transp_PIN-like"/>
</dbReference>
<sequence length="321" mass="35855">MFYTLFINIGSLFLMMLPGYILIRKNILSTSALKDFSHVIVKVLYPCLIFSSMTRNYTIEGVLESWQLPVAAFIILFVGYIIGLTYNGFFGSTNVESKKSMLFQFTINNYSFLPLAIIAKLYDESHMAALILSTLGSEITVWTLGMAILNTKGKRFDIKSLKHLWSPPLVSIYFSLGILLGMHALGTSLNQIVNQHVTFKYINQTIYELGEACIPLSLIMIGGRMGKINFADLKSKNLWIVTLFRLIIVPLAAVLVIKLIFPNHPYQNVMLIVCVMPCAVASLVLGEIYGGDQKLLSGTVLITHIVALITIPAWLMFLISK</sequence>
<reference evidence="9" key="1">
    <citation type="submission" date="2022-10" db="EMBL/GenBank/DDBJ databases">
        <authorList>
            <person name="Yu W.X."/>
        </authorList>
    </citation>
    <scope>NUCLEOTIDE SEQUENCE</scope>
    <source>
        <strain evidence="9">D04</strain>
    </source>
</reference>
<feature type="transmembrane region" description="Helical" evidence="8">
    <location>
        <begin position="6"/>
        <end position="23"/>
    </location>
</feature>
<comment type="similarity">
    <text evidence="2">Belongs to the auxin efflux carrier (TC 2.A.69) family.</text>
</comment>
<keyword evidence="4" id="KW-1003">Cell membrane</keyword>
<feature type="transmembrane region" description="Helical" evidence="8">
    <location>
        <begin position="35"/>
        <end position="54"/>
    </location>
</feature>
<feature type="transmembrane region" description="Helical" evidence="8">
    <location>
        <begin position="66"/>
        <end position="89"/>
    </location>
</feature>
<dbReference type="PANTHER" id="PTHR36838">
    <property type="entry name" value="AUXIN EFFLUX CARRIER FAMILY PROTEIN"/>
    <property type="match status" value="1"/>
</dbReference>
<dbReference type="AlphaFoldDB" id="A0AAE3MEV4"/>
<feature type="transmembrane region" description="Helical" evidence="8">
    <location>
        <begin position="298"/>
        <end position="319"/>
    </location>
</feature>
<feature type="transmembrane region" description="Helical" evidence="8">
    <location>
        <begin position="101"/>
        <end position="122"/>
    </location>
</feature>
<dbReference type="PANTHER" id="PTHR36838:SF3">
    <property type="entry name" value="TRANSPORTER AUXIN EFFLUX CARRIER EC FAMILY"/>
    <property type="match status" value="1"/>
</dbReference>
<dbReference type="Pfam" id="PF03547">
    <property type="entry name" value="Mem_trans"/>
    <property type="match status" value="1"/>
</dbReference>
<evidence type="ECO:0000256" key="1">
    <source>
        <dbReference type="ARBA" id="ARBA00004651"/>
    </source>
</evidence>
<keyword evidence="6 8" id="KW-1133">Transmembrane helix</keyword>
<evidence type="ECO:0000256" key="2">
    <source>
        <dbReference type="ARBA" id="ARBA00010145"/>
    </source>
</evidence>
<comment type="subcellular location">
    <subcellularLocation>
        <location evidence="1">Cell membrane</location>
        <topology evidence="1">Multi-pass membrane protein</topology>
    </subcellularLocation>
</comment>
<protein>
    <submittedName>
        <fullName evidence="9">AEC family transporter</fullName>
    </submittedName>
</protein>
<evidence type="ECO:0000256" key="3">
    <source>
        <dbReference type="ARBA" id="ARBA00022448"/>
    </source>
</evidence>
<feature type="transmembrane region" description="Helical" evidence="8">
    <location>
        <begin position="267"/>
        <end position="286"/>
    </location>
</feature>
<evidence type="ECO:0000256" key="5">
    <source>
        <dbReference type="ARBA" id="ARBA00022692"/>
    </source>
</evidence>
<evidence type="ECO:0000256" key="8">
    <source>
        <dbReference type="SAM" id="Phobius"/>
    </source>
</evidence>
<accession>A0AAE3MEV4</accession>
<keyword evidence="3" id="KW-0813">Transport</keyword>
<evidence type="ECO:0000256" key="7">
    <source>
        <dbReference type="ARBA" id="ARBA00023136"/>
    </source>
</evidence>
<feature type="transmembrane region" description="Helical" evidence="8">
    <location>
        <begin position="238"/>
        <end position="261"/>
    </location>
</feature>
<name>A0AAE3MEV4_9BACT</name>
<evidence type="ECO:0000313" key="10">
    <source>
        <dbReference type="Proteomes" id="UP001207408"/>
    </source>
</evidence>
<dbReference type="Gene3D" id="1.20.1530.20">
    <property type="match status" value="1"/>
</dbReference>
<dbReference type="EMBL" id="JAPDPI010000025">
    <property type="protein sequence ID" value="MCW3806533.1"/>
    <property type="molecule type" value="Genomic_DNA"/>
</dbReference>
<dbReference type="RefSeq" id="WP_301200054.1">
    <property type="nucleotide sequence ID" value="NZ_JAPDPI010000025.1"/>
</dbReference>
<dbReference type="InterPro" id="IPR038770">
    <property type="entry name" value="Na+/solute_symporter_sf"/>
</dbReference>
<feature type="transmembrane region" description="Helical" evidence="8">
    <location>
        <begin position="169"/>
        <end position="186"/>
    </location>
</feature>
<comment type="caution">
    <text evidence="9">The sequence shown here is derived from an EMBL/GenBank/DDBJ whole genome shotgun (WGS) entry which is preliminary data.</text>
</comment>
<keyword evidence="10" id="KW-1185">Reference proteome</keyword>
<feature type="transmembrane region" description="Helical" evidence="8">
    <location>
        <begin position="128"/>
        <end position="149"/>
    </location>
</feature>
<organism evidence="9 10">
    <name type="scientific">Plebeiibacterium marinum</name>
    <dbReference type="NCBI Taxonomy" id="2992111"/>
    <lineage>
        <taxon>Bacteria</taxon>
        <taxon>Pseudomonadati</taxon>
        <taxon>Bacteroidota</taxon>
        <taxon>Bacteroidia</taxon>
        <taxon>Marinilabiliales</taxon>
        <taxon>Marinilabiliaceae</taxon>
        <taxon>Plebeiibacterium</taxon>
    </lineage>
</organism>